<proteinExistence type="predicted"/>
<evidence type="ECO:0000313" key="6">
    <source>
        <dbReference type="Proteomes" id="UP001056012"/>
    </source>
</evidence>
<dbReference type="InterPro" id="IPR049818">
    <property type="entry name" value="Expansin_EXLX1-like"/>
</dbReference>
<dbReference type="CDD" id="cd22272">
    <property type="entry name" value="DPBB_EXLX1-like"/>
    <property type="match status" value="1"/>
</dbReference>
<keyword evidence="1 3" id="KW-0732">Signal</keyword>
<evidence type="ECO:0000259" key="4">
    <source>
        <dbReference type="PROSITE" id="PS50842"/>
    </source>
</evidence>
<feature type="region of interest" description="Disordered" evidence="2">
    <location>
        <begin position="103"/>
        <end position="143"/>
    </location>
</feature>
<accession>A0A9Q8Z4T3</accession>
<dbReference type="EMBL" id="CP089275">
    <property type="protein sequence ID" value="USP75841.1"/>
    <property type="molecule type" value="Genomic_DNA"/>
</dbReference>
<protein>
    <submittedName>
        <fullName evidence="5">Carbohydrate-binding module family 63 protein</fullName>
    </submittedName>
</protein>
<reference evidence="5" key="1">
    <citation type="submission" date="2021-12" db="EMBL/GenBank/DDBJ databases">
        <title>Curvularia clavata genome.</title>
        <authorList>
            <person name="Cao Y."/>
        </authorList>
    </citation>
    <scope>NUCLEOTIDE SEQUENCE</scope>
    <source>
        <strain evidence="5">Yc1106</strain>
    </source>
</reference>
<dbReference type="PROSITE" id="PS50842">
    <property type="entry name" value="EXPANSIN_EG45"/>
    <property type="match status" value="1"/>
</dbReference>
<dbReference type="InterPro" id="IPR009009">
    <property type="entry name" value="RlpA-like_DPBB"/>
</dbReference>
<evidence type="ECO:0000256" key="1">
    <source>
        <dbReference type="ARBA" id="ARBA00022729"/>
    </source>
</evidence>
<keyword evidence="6" id="KW-1185">Reference proteome</keyword>
<dbReference type="SUPFAM" id="SSF49590">
    <property type="entry name" value="PHL pollen allergen"/>
    <property type="match status" value="1"/>
</dbReference>
<dbReference type="Gene3D" id="2.60.40.760">
    <property type="entry name" value="Expansin, cellulose-binding-like domain"/>
    <property type="match status" value="1"/>
</dbReference>
<evidence type="ECO:0000256" key="3">
    <source>
        <dbReference type="SAM" id="SignalP"/>
    </source>
</evidence>
<feature type="chain" id="PRO_5040122487" evidence="3">
    <location>
        <begin position="20"/>
        <end position="382"/>
    </location>
</feature>
<dbReference type="PROSITE" id="PS51257">
    <property type="entry name" value="PROKAR_LIPOPROTEIN"/>
    <property type="match status" value="1"/>
</dbReference>
<dbReference type="Pfam" id="PF03330">
    <property type="entry name" value="DPBB_1"/>
    <property type="match status" value="1"/>
</dbReference>
<gene>
    <name evidence="5" type="ORF">yc1106_03115</name>
</gene>
<feature type="signal peptide" evidence="3">
    <location>
        <begin position="1"/>
        <end position="19"/>
    </location>
</feature>
<dbReference type="InterPro" id="IPR036908">
    <property type="entry name" value="RlpA-like_sf"/>
</dbReference>
<evidence type="ECO:0000313" key="5">
    <source>
        <dbReference type="EMBL" id="USP75841.1"/>
    </source>
</evidence>
<dbReference type="PANTHER" id="PTHR31836">
    <property type="match status" value="1"/>
</dbReference>
<dbReference type="SUPFAM" id="SSF50685">
    <property type="entry name" value="Barwin-like endoglucanases"/>
    <property type="match status" value="1"/>
</dbReference>
<dbReference type="AlphaFoldDB" id="A0A9Q8Z4T3"/>
<dbReference type="PANTHER" id="PTHR31836:SF21">
    <property type="entry name" value="EXPANSIN-LIKE PROTEIN 7"/>
    <property type="match status" value="1"/>
</dbReference>
<organism evidence="5 6">
    <name type="scientific">Curvularia clavata</name>
    <dbReference type="NCBI Taxonomy" id="95742"/>
    <lineage>
        <taxon>Eukaryota</taxon>
        <taxon>Fungi</taxon>
        <taxon>Dikarya</taxon>
        <taxon>Ascomycota</taxon>
        <taxon>Pezizomycotina</taxon>
        <taxon>Dothideomycetes</taxon>
        <taxon>Pleosporomycetidae</taxon>
        <taxon>Pleosporales</taxon>
        <taxon>Pleosporineae</taxon>
        <taxon>Pleosporaceae</taxon>
        <taxon>Curvularia</taxon>
    </lineage>
</organism>
<dbReference type="OrthoDB" id="406505at2759"/>
<dbReference type="Proteomes" id="UP001056012">
    <property type="component" value="Chromosome 2"/>
</dbReference>
<dbReference type="InterPro" id="IPR051477">
    <property type="entry name" value="Expansin_CellWall"/>
</dbReference>
<dbReference type="InterPro" id="IPR007112">
    <property type="entry name" value="Expansin/allergen_DPBB_dom"/>
</dbReference>
<dbReference type="VEuPathDB" id="FungiDB:yc1106_03115"/>
<dbReference type="NCBIfam" id="NF041144">
    <property type="entry name" value="expansin_EXLX1"/>
    <property type="match status" value="1"/>
</dbReference>
<name>A0A9Q8Z4T3_CURCL</name>
<dbReference type="InterPro" id="IPR036749">
    <property type="entry name" value="Expansin_CBD_sf"/>
</dbReference>
<evidence type="ECO:0000256" key="2">
    <source>
        <dbReference type="SAM" id="MobiDB-lite"/>
    </source>
</evidence>
<sequence length="382" mass="38532">MKSTIFSILPIAGLAAAAGSSCPAQQTYTKTEYETVYETATGAKVADVTSSKPITCSRPTVTATTYEKVYVTVTPGFGSMPPKPKSTSTVDVTTTVTVRPTASVCENSPSSAPFKSSAAPSSSKAPASTPAMSSSPAANSAAYPTSTPAAAAASSPAAYSSVAAAAASPKPASTSSPSTGSAGSKRGEATFYGGNTDGGMCSFTGYTIPSGVFGTALTDSDWNGGSACGTCVSVTGPSGDKITAMVVDQCPGCGPHHLDLFPDAFKKLADPSKGVINVSWEVVPCGITTPIVLKNKSGTSKFWFSMQVVNSNVEVKSLEVSTDGGNTWKATQRKDYNYFENAAGFGADTVDVKVTGTSGSPIIVKGVSVASGTTKTASSNFA</sequence>
<feature type="domain" description="Expansin-like EG45" evidence="4">
    <location>
        <begin position="198"/>
        <end position="285"/>
    </location>
</feature>
<dbReference type="Gene3D" id="2.40.40.10">
    <property type="entry name" value="RlpA-like domain"/>
    <property type="match status" value="1"/>
</dbReference>